<evidence type="ECO:0000256" key="3">
    <source>
        <dbReference type="ARBA" id="ARBA00023237"/>
    </source>
</evidence>
<evidence type="ECO:0000256" key="1">
    <source>
        <dbReference type="ARBA" id="ARBA00022729"/>
    </source>
</evidence>
<keyword evidence="3" id="KW-0998">Cell outer membrane</keyword>
<dbReference type="InterPro" id="IPR017689">
    <property type="entry name" value="BamD"/>
</dbReference>
<accession>H6L6M9</accession>
<dbReference type="EMBL" id="CP002831">
    <property type="protein sequence ID" value="AFC25275.1"/>
    <property type="molecule type" value="Genomic_DNA"/>
</dbReference>
<keyword evidence="2" id="KW-0472">Membrane</keyword>
<protein>
    <submittedName>
        <fullName evidence="5">Outer membrane assembly lipoprotein YfiO</fullName>
    </submittedName>
</protein>
<name>H6L6M9_SAPGL</name>
<dbReference type="Proteomes" id="UP000007519">
    <property type="component" value="Chromosome"/>
</dbReference>
<keyword evidence="6" id="KW-1185">Reference proteome</keyword>
<dbReference type="HOGENOM" id="CLU_068039_0_0_10"/>
<organism evidence="5 6">
    <name type="scientific">Saprospira grandis (strain Lewin)</name>
    <dbReference type="NCBI Taxonomy" id="984262"/>
    <lineage>
        <taxon>Bacteria</taxon>
        <taxon>Pseudomonadati</taxon>
        <taxon>Bacteroidota</taxon>
        <taxon>Saprospiria</taxon>
        <taxon>Saprospirales</taxon>
        <taxon>Saprospiraceae</taxon>
        <taxon>Saprospira</taxon>
    </lineage>
</organism>
<sequence length="270" mass="32047">MLKLKVGLYSLLFILLSFACQRENIDKIRMNPDLDYRYEKALAFYEAGDYQKAQYLLEDLMGLVRGSEKSEKVYYYYASTHHRMRNYSFSSYYFRQFYNTFPNSEFAEEALFLAAESSRKLSPNFRLTQEDTEEAIEGYQFFVNMYPLSDRVSLCNEQIDLLRAKLETKALEAAKGYYKRSHYQAAVHSFDNLLLDFPDTQEAPYIRYMIIKSSFGYAEKSILSKQVERFEEVIEKAKIFERKHSDSRYASEVKNMINISKQRIKRLQNE</sequence>
<dbReference type="InterPro" id="IPR039565">
    <property type="entry name" value="BamD-like"/>
</dbReference>
<keyword evidence="1" id="KW-0732">Signal</keyword>
<dbReference type="RefSeq" id="WP_015692887.1">
    <property type="nucleotide sequence ID" value="NC_016940.1"/>
</dbReference>
<dbReference type="Gene3D" id="1.25.40.10">
    <property type="entry name" value="Tetratricopeptide repeat domain"/>
    <property type="match status" value="1"/>
</dbReference>
<evidence type="ECO:0000256" key="2">
    <source>
        <dbReference type="ARBA" id="ARBA00023136"/>
    </source>
</evidence>
<dbReference type="Pfam" id="PF13525">
    <property type="entry name" value="YfiO"/>
    <property type="match status" value="1"/>
</dbReference>
<gene>
    <name evidence="5" type="primary">comL</name>
    <name evidence="5" type="ordered locus">SGRA_2547</name>
</gene>
<dbReference type="InterPro" id="IPR011990">
    <property type="entry name" value="TPR-like_helical_dom_sf"/>
</dbReference>
<evidence type="ECO:0000313" key="5">
    <source>
        <dbReference type="EMBL" id="AFC25275.1"/>
    </source>
</evidence>
<reference evidence="5 6" key="1">
    <citation type="journal article" date="2012" name="Stand. Genomic Sci.">
        <title>Complete genome sequencing and analysis of Saprospira grandis str. Lewin, a predatory marine bacterium.</title>
        <authorList>
            <person name="Saw J.H."/>
            <person name="Yuryev A."/>
            <person name="Kanbe M."/>
            <person name="Hou S."/>
            <person name="Young A.G."/>
            <person name="Aizawa S."/>
            <person name="Alam M."/>
        </authorList>
    </citation>
    <scope>NUCLEOTIDE SEQUENCE [LARGE SCALE GENOMIC DNA]</scope>
    <source>
        <strain evidence="5 6">Lewin</strain>
    </source>
</reference>
<dbReference type="STRING" id="984262.SGRA_2547"/>
<dbReference type="SUPFAM" id="SSF48452">
    <property type="entry name" value="TPR-like"/>
    <property type="match status" value="1"/>
</dbReference>
<evidence type="ECO:0000259" key="4">
    <source>
        <dbReference type="Pfam" id="PF13525"/>
    </source>
</evidence>
<dbReference type="KEGG" id="sgn:SGRA_2547"/>
<dbReference type="eggNOG" id="COG4105">
    <property type="taxonomic scope" value="Bacteria"/>
</dbReference>
<keyword evidence="5" id="KW-0449">Lipoprotein</keyword>
<dbReference type="AlphaFoldDB" id="H6L6M9"/>
<dbReference type="OrthoDB" id="9770761at2"/>
<proteinExistence type="predicted"/>
<dbReference type="PROSITE" id="PS51257">
    <property type="entry name" value="PROKAR_LIPOPROTEIN"/>
    <property type="match status" value="1"/>
</dbReference>
<dbReference type="NCBIfam" id="TIGR03302">
    <property type="entry name" value="OM_YfiO"/>
    <property type="match status" value="1"/>
</dbReference>
<feature type="domain" description="Outer membrane lipoprotein BamD-like" evidence="4">
    <location>
        <begin position="38"/>
        <end position="203"/>
    </location>
</feature>
<evidence type="ECO:0000313" key="6">
    <source>
        <dbReference type="Proteomes" id="UP000007519"/>
    </source>
</evidence>